<sequence>MDEPAHHVPDQSGNSNANGNDNDGDGLGRGQQHSVLTDANDDGDATSDDPAPALASPQAQAQAQTHEPVLEANMYASMSGALRQDDWGYPVVVAPEEGQEEGQEEEEGGKGEKQAQAQAPTAEAHAEQRPQERDHDMPDISDDHEEWWMASRGVMDEEALRTLDLAVGGLARLEHDDLLDGSNGKYNDSEDDAFAKGHETANAEGDDIEEQRGAEQHDGQHASSGSSAATPALIAQQLISAHDSGAETPRSDAPDAPDDTLRRKRRTAAEMLSAAADSILLSDEYADRSKRRRIGTSSSPPKVDISERLMGSVVDDAEANKPHPTLEVLVPDGKAVKGEYMTVQLPPEKKRRTRRPGPKPGKARRRPSKAELAKIAKAEAAQVAKEKAAQAKAEKRKKEVTDGRVTKAKAAPSKGDEAAAAAAKKNDTRSTRTSTRSAAQEQKSEVKTRGVRGRSPVKVSKAGKAGQSAGKSAGKAPGKTAAGMKTKVKSTPVPRRRGVRMG</sequence>
<feature type="region of interest" description="Disordered" evidence="1">
    <location>
        <begin position="337"/>
        <end position="502"/>
    </location>
</feature>
<feature type="region of interest" description="Disordered" evidence="1">
    <location>
        <begin position="176"/>
        <end position="308"/>
    </location>
</feature>
<dbReference type="AlphaFoldDB" id="A0A9P4YV74"/>
<keyword evidence="3" id="KW-1185">Reference proteome</keyword>
<feature type="compositionally biased region" description="Low complexity" evidence="1">
    <location>
        <begin position="114"/>
        <end position="123"/>
    </location>
</feature>
<feature type="region of interest" description="Disordered" evidence="1">
    <location>
        <begin position="88"/>
        <end position="149"/>
    </location>
</feature>
<gene>
    <name evidence="2" type="ORF">GMORB2_7313</name>
</gene>
<feature type="compositionally biased region" description="Basic and acidic residues" evidence="1">
    <location>
        <begin position="124"/>
        <end position="138"/>
    </location>
</feature>
<protein>
    <submittedName>
        <fullName evidence="2">Uncharacterized protein</fullName>
    </submittedName>
</protein>
<feature type="region of interest" description="Disordered" evidence="1">
    <location>
        <begin position="1"/>
        <end position="72"/>
    </location>
</feature>
<feature type="compositionally biased region" description="Low complexity" evidence="1">
    <location>
        <begin position="408"/>
        <end position="423"/>
    </location>
</feature>
<dbReference type="GeneID" id="55973536"/>
<feature type="compositionally biased region" description="Basic residues" evidence="1">
    <location>
        <begin position="349"/>
        <end position="367"/>
    </location>
</feature>
<dbReference type="Proteomes" id="UP000749293">
    <property type="component" value="Unassembled WGS sequence"/>
</dbReference>
<evidence type="ECO:0000313" key="3">
    <source>
        <dbReference type="Proteomes" id="UP000749293"/>
    </source>
</evidence>
<evidence type="ECO:0000313" key="2">
    <source>
        <dbReference type="EMBL" id="KAF4122321.1"/>
    </source>
</evidence>
<organism evidence="2 3">
    <name type="scientific">Geosmithia morbida</name>
    <dbReference type="NCBI Taxonomy" id="1094350"/>
    <lineage>
        <taxon>Eukaryota</taxon>
        <taxon>Fungi</taxon>
        <taxon>Dikarya</taxon>
        <taxon>Ascomycota</taxon>
        <taxon>Pezizomycotina</taxon>
        <taxon>Sordariomycetes</taxon>
        <taxon>Hypocreomycetidae</taxon>
        <taxon>Hypocreales</taxon>
        <taxon>Bionectriaceae</taxon>
        <taxon>Geosmithia</taxon>
    </lineage>
</organism>
<feature type="compositionally biased region" description="Low complexity" evidence="1">
    <location>
        <begin position="48"/>
        <end position="65"/>
    </location>
</feature>
<evidence type="ECO:0000256" key="1">
    <source>
        <dbReference type="SAM" id="MobiDB-lite"/>
    </source>
</evidence>
<feature type="compositionally biased region" description="Low complexity" evidence="1">
    <location>
        <begin position="460"/>
        <end position="485"/>
    </location>
</feature>
<accession>A0A9P4YV74</accession>
<feature type="compositionally biased region" description="Basic and acidic residues" evidence="1">
    <location>
        <begin position="210"/>
        <end position="220"/>
    </location>
</feature>
<dbReference type="RefSeq" id="XP_035320973.1">
    <property type="nucleotide sequence ID" value="XM_035469278.1"/>
</dbReference>
<feature type="compositionally biased region" description="Basic and acidic residues" evidence="1">
    <location>
        <begin position="384"/>
        <end position="405"/>
    </location>
</feature>
<name>A0A9P4YV74_9HYPO</name>
<proteinExistence type="predicted"/>
<reference evidence="2" key="1">
    <citation type="submission" date="2020-03" db="EMBL/GenBank/DDBJ databases">
        <title>Site-based positive gene gene selection in Geosmithia morbida across the United States reveals a broad range of putative effectors and factors for local host and environmental adapation.</title>
        <authorList>
            <person name="Onufrak A."/>
            <person name="Murdoch R.W."/>
            <person name="Gazis R."/>
            <person name="Huff M."/>
            <person name="Staton M."/>
            <person name="Klingeman W."/>
            <person name="Hadziabdic D."/>
        </authorList>
    </citation>
    <scope>NUCLEOTIDE SEQUENCE</scope>
    <source>
        <strain evidence="2">1262</strain>
    </source>
</reference>
<comment type="caution">
    <text evidence="2">The sequence shown here is derived from an EMBL/GenBank/DDBJ whole genome shotgun (WGS) entry which is preliminary data.</text>
</comment>
<feature type="compositionally biased region" description="Acidic residues" evidence="1">
    <location>
        <begin position="97"/>
        <end position="107"/>
    </location>
</feature>
<feature type="compositionally biased region" description="Basic and acidic residues" evidence="1">
    <location>
        <begin position="368"/>
        <end position="377"/>
    </location>
</feature>
<dbReference type="EMBL" id="JAANYQ010000009">
    <property type="protein sequence ID" value="KAF4122321.1"/>
    <property type="molecule type" value="Genomic_DNA"/>
</dbReference>